<feature type="region of interest" description="Disordered" evidence="13">
    <location>
        <begin position="209"/>
        <end position="300"/>
    </location>
</feature>
<comment type="function">
    <text evidence="12">Plays a role in the initiation of viral DNA replication. A dimer of E2 interacts with a dimer of E1 in order to improve specificity of E1 DNA binding activity. Once the complex recognizes and binds DNA at specific sites, the E2 dimer is removed from DNA. E2 also regulates viral transcription through binding to the E2RE response element (5'-ACCNNNNNNGGT-3') present in multiple copies in the regulatory regions of the viral genome. Activates or represses transcription depending on E2RE's position with regards to proximal promoter elements including the TATA-box. Repression occurs by sterically hindering the assembly of the transcription initiation complex.</text>
</comment>
<keyword evidence="11 12" id="KW-0804">Transcription</keyword>
<evidence type="ECO:0000259" key="14">
    <source>
        <dbReference type="Pfam" id="PF00508"/>
    </source>
</evidence>
<keyword evidence="10 12" id="KW-0010">Activator</keyword>
<keyword evidence="4 12" id="KW-0244">Early protein</keyword>
<dbReference type="InterPro" id="IPR000427">
    <property type="entry name" value="Papillomavirus_E2_C"/>
</dbReference>
<keyword evidence="9 12" id="KW-0238">DNA-binding</keyword>
<dbReference type="GO" id="GO:0006275">
    <property type="term" value="P:regulation of DNA replication"/>
    <property type="evidence" value="ECO:0007669"/>
    <property type="project" value="UniProtKB-UniRule"/>
</dbReference>
<feature type="compositionally biased region" description="Polar residues" evidence="13">
    <location>
        <begin position="209"/>
        <end position="231"/>
    </location>
</feature>
<evidence type="ECO:0000256" key="9">
    <source>
        <dbReference type="ARBA" id="ARBA00023125"/>
    </source>
</evidence>
<protein>
    <recommendedName>
        <fullName evidence="12">Regulatory protein E2</fullName>
    </recommendedName>
</protein>
<feature type="cross-link" description="Glycyl lysine isopeptide (Lys-Gly) (interchain with G-Cter in SUMO)" evidence="12">
    <location>
        <position position="320"/>
    </location>
</feature>
<dbReference type="InterPro" id="IPR042503">
    <property type="entry name" value="Regulatory_protein_E2_N_1"/>
</dbReference>
<keyword evidence="7 12" id="KW-0235">DNA replication</keyword>
<dbReference type="InterPro" id="IPR001866">
    <property type="entry name" value="PPV_E2_N"/>
</dbReference>
<dbReference type="GO" id="GO:0006351">
    <property type="term" value="P:DNA-templated transcription"/>
    <property type="evidence" value="ECO:0007669"/>
    <property type="project" value="UniProtKB-UniRule"/>
</dbReference>
<dbReference type="InterPro" id="IPR036050">
    <property type="entry name" value="Regulatory_protein_E2_N"/>
</dbReference>
<dbReference type="Pfam" id="PF00508">
    <property type="entry name" value="PPV_E2_N"/>
    <property type="match status" value="1"/>
</dbReference>
<evidence type="ECO:0000256" key="2">
    <source>
        <dbReference type="ARBA" id="ARBA00007794"/>
    </source>
</evidence>
<evidence type="ECO:0000256" key="5">
    <source>
        <dbReference type="ARBA" id="ARBA00022553"/>
    </source>
</evidence>
<dbReference type="GO" id="GO:0003700">
    <property type="term" value="F:DNA-binding transcription factor activity"/>
    <property type="evidence" value="ECO:0007669"/>
    <property type="project" value="UniProtKB-UniRule"/>
</dbReference>
<dbReference type="SUPFAM" id="SSF54957">
    <property type="entry name" value="Viral DNA-binding domain"/>
    <property type="match status" value="1"/>
</dbReference>
<evidence type="ECO:0000256" key="8">
    <source>
        <dbReference type="ARBA" id="ARBA00023015"/>
    </source>
</evidence>
<dbReference type="InterPro" id="IPR042504">
    <property type="entry name" value="Regulatory_protein_E2_N_2"/>
</dbReference>
<dbReference type="GO" id="GO:0042025">
    <property type="term" value="C:host cell nucleus"/>
    <property type="evidence" value="ECO:0007669"/>
    <property type="project" value="UniProtKB-SubCell"/>
</dbReference>
<gene>
    <name evidence="12" type="primary">E2</name>
</gene>
<comment type="similarity">
    <text evidence="12">Belongs to the papillomaviridae E2 protein family.</text>
</comment>
<evidence type="ECO:0000256" key="10">
    <source>
        <dbReference type="ARBA" id="ARBA00023159"/>
    </source>
</evidence>
<name>A0A385PM61_9PAPI</name>
<evidence type="ECO:0000256" key="7">
    <source>
        <dbReference type="ARBA" id="ARBA00022705"/>
    </source>
</evidence>
<feature type="compositionally biased region" description="Basic and acidic residues" evidence="13">
    <location>
        <begin position="259"/>
        <end position="270"/>
    </location>
</feature>
<dbReference type="InterPro" id="IPR035975">
    <property type="entry name" value="E2/EBNA1_C_sf"/>
</dbReference>
<evidence type="ECO:0000313" key="16">
    <source>
        <dbReference type="EMBL" id="AYA94758.1"/>
    </source>
</evidence>
<dbReference type="Gene3D" id="3.30.70.330">
    <property type="match status" value="1"/>
</dbReference>
<comment type="subcellular location">
    <subcellularLocation>
        <location evidence="1 12">Host nucleus</location>
    </subcellularLocation>
</comment>
<comment type="subunit">
    <text evidence="12">Binds DNA as homodimer. Interacts with protein E1; this interaction greatly increases E1 DNA-binding activity. Interacts with protein L1; this interaction enhances E2-dependent replication and transcription activation. Interacts with protein L2; this interaction inhibits E2 transcriptional activity but not DNA replication function E2. Interacts with protein E7; this interaction inhibits E7 oncogenic activity. Interacts with host TAF1; this interaction modulates E2-dependent transcriptional regulation. Interacts with host BRD4; this interaction mediates E2 transcriptional activation function. Additionally, the interaction with host BRD4 on mitotic chromosomes mediates tethering of the viral genome. Interacts with host TOPBP1; this interaction is required for optimal viral DNA replication.</text>
</comment>
<feature type="domain" description="Papillomavirus E2 N-terminal" evidence="14">
    <location>
        <begin position="5"/>
        <end position="201"/>
    </location>
</feature>
<dbReference type="GO" id="GO:0003677">
    <property type="term" value="F:DNA binding"/>
    <property type="evidence" value="ECO:0007669"/>
    <property type="project" value="UniProtKB-UniRule"/>
</dbReference>
<dbReference type="Pfam" id="PF00511">
    <property type="entry name" value="PPV_E2_C"/>
    <property type="match status" value="1"/>
</dbReference>
<keyword evidence="12" id="KW-1017">Isopeptide bond</keyword>
<evidence type="ECO:0000256" key="4">
    <source>
        <dbReference type="ARBA" id="ARBA00022518"/>
    </source>
</evidence>
<evidence type="ECO:0000256" key="3">
    <source>
        <dbReference type="ARBA" id="ARBA00022491"/>
    </source>
</evidence>
<comment type="PTM">
    <text evidence="12">Phosphorylated.</text>
</comment>
<comment type="similarity">
    <text evidence="2">Belongs to the papillomaviridae E8^E2C protein family.</text>
</comment>
<comment type="PTM">
    <text evidence="12">Sumoylation plays a regulatory role in E2 transcriptional activity.</text>
</comment>
<dbReference type="SUPFAM" id="SSF51332">
    <property type="entry name" value="E2 regulatory, transactivation domain"/>
    <property type="match status" value="1"/>
</dbReference>
<dbReference type="Gene3D" id="1.10.287.30">
    <property type="entry name" value="E2 (early) protein, N terminal domain, subdomain 1"/>
    <property type="match status" value="1"/>
</dbReference>
<dbReference type="HAMAP" id="MF_04001">
    <property type="entry name" value="PPV_E2"/>
    <property type="match status" value="1"/>
</dbReference>
<evidence type="ECO:0000256" key="13">
    <source>
        <dbReference type="SAM" id="MobiDB-lite"/>
    </source>
</evidence>
<proteinExistence type="inferred from homology"/>
<keyword evidence="6 12" id="KW-1048">Host nucleus</keyword>
<dbReference type="EMBL" id="MH777387">
    <property type="protein sequence ID" value="AYA94758.1"/>
    <property type="molecule type" value="Genomic_DNA"/>
</dbReference>
<feature type="region of interest" description="DNA-binding domain" evidence="12">
    <location>
        <begin position="313"/>
        <end position="394"/>
    </location>
</feature>
<accession>A0A385PM61</accession>
<evidence type="ECO:0000256" key="12">
    <source>
        <dbReference type="HAMAP-Rule" id="MF_04001"/>
    </source>
</evidence>
<dbReference type="GO" id="GO:0006260">
    <property type="term" value="P:DNA replication"/>
    <property type="evidence" value="ECO:0007669"/>
    <property type="project" value="UniProtKB-KW"/>
</dbReference>
<evidence type="ECO:0000256" key="1">
    <source>
        <dbReference type="ARBA" id="ARBA00004147"/>
    </source>
</evidence>
<reference evidence="16" key="1">
    <citation type="journal article" date="2018" name="Nat. Med.">
        <title>Expanded skin virome in DOCK8-deficient patients.</title>
        <authorList>
            <consortium name="NISC Comparative Sequencing Program"/>
            <person name="Tirosh O."/>
            <person name="Conlan S."/>
            <person name="Deming C."/>
            <person name="Lee-Lin S.Q."/>
            <person name="Huang X."/>
            <person name="Su H.C."/>
            <person name="Freeman A.F."/>
            <person name="Segre J.A."/>
            <person name="Kong H.H."/>
        </authorList>
    </citation>
    <scope>NUCLEOTIDE SEQUENCE</scope>
    <source>
        <strain evidence="16">HPV-mSK_248</strain>
    </source>
</reference>
<sequence>MNQADLTKRYDALQERIMTLYEEGSSSIDAQIELWDLIRKENVLCYYGRKEGYKNYGLQPLPNLAVCEYKAKEAIQQGILLKSLRDSPYGREDWTLNTTSAELTHTAPRNAFKKGPYTVDVYFDNNPDNSFPYTNWDALYVQDENDMWYKTPGKVDINGLYFEDNHGDKTYFTIFATDAQRYGTTGEWTVHYKNETLSTSITSSQATLSGSVQGSAKGSVSSTGDATSSTKNPRRREIEEREPSSTTPSSPDLRRGRRRGGEQRGEQREPRAKRRRTEESISGVTAGQVGRRHTTVPRTGLTRLSRLEAEARDPPFILVKGCGNNLKCWRYRFKKSNTLFTNISTVFRWVENDFPGCNHRMIITFKHESQRSMFLKTVQLPKGSSYALGSVDSL</sequence>
<evidence type="ECO:0000256" key="11">
    <source>
        <dbReference type="ARBA" id="ARBA00023163"/>
    </source>
</evidence>
<evidence type="ECO:0000259" key="15">
    <source>
        <dbReference type="Pfam" id="PF00511"/>
    </source>
</evidence>
<dbReference type="GO" id="GO:0039693">
    <property type="term" value="P:viral DNA genome replication"/>
    <property type="evidence" value="ECO:0007669"/>
    <property type="project" value="UniProtKB-UniRule"/>
</dbReference>
<dbReference type="InterPro" id="IPR012677">
    <property type="entry name" value="Nucleotide-bd_a/b_plait_sf"/>
</dbReference>
<keyword evidence="3 12" id="KW-0678">Repressor</keyword>
<organism evidence="16">
    <name type="scientific">Human papillomavirus</name>
    <dbReference type="NCBI Taxonomy" id="10566"/>
    <lineage>
        <taxon>Viruses</taxon>
        <taxon>Monodnaviria</taxon>
        <taxon>Shotokuvirae</taxon>
        <taxon>Cossaviricota</taxon>
        <taxon>Papovaviricetes</taxon>
        <taxon>Zurhausenvirales</taxon>
        <taxon>Papillomaviridae</taxon>
    </lineage>
</organism>
<keyword evidence="5 12" id="KW-0597">Phosphoprotein</keyword>
<evidence type="ECO:0000256" key="6">
    <source>
        <dbReference type="ARBA" id="ARBA00022562"/>
    </source>
</evidence>
<dbReference type="Gene3D" id="2.170.200.10">
    <property type="entry name" value="Papillomavirus E2 early protein domain"/>
    <property type="match status" value="1"/>
</dbReference>
<comment type="caution">
    <text evidence="12">Lacks conserved residue(s) required for the propagation of feature annotation.</text>
</comment>
<keyword evidence="8 12" id="KW-0805">Transcription regulation</keyword>
<feature type="domain" description="Papillomavirus E2 C-terminal" evidence="15">
    <location>
        <begin position="315"/>
        <end position="389"/>
    </location>
</feature>
<dbReference type="InterPro" id="IPR033668">
    <property type="entry name" value="Reg_prot_E2"/>
</dbReference>
<dbReference type="GO" id="GO:0000166">
    <property type="term" value="F:nucleotide binding"/>
    <property type="evidence" value="ECO:0007669"/>
    <property type="project" value="UniProtKB-UniRule"/>
</dbReference>
<keyword evidence="12" id="KW-0832">Ubl conjugation</keyword>